<sequence length="451" mass="48351">MGKKKKRAALKELQKQGFQFVASVSISVNCLKTIVHGNLDLSCTKRERGREQGSGGCPMQNQVENQLTLKYMECKVSHPTFWQLTMGKKAGIELLKTFANVDCYYDMTTEDLCAEIFLCDALIVRSCTKVTRQVFESSASRLKVVGCAGVGIDSVDLAVATKHGYLIVNAPTANTIAVAEHGIALLKDDAPSKMPKVEFPSSVLPGSLGIQYPSQPTLGTMQPVYNPAVPPAGWPVPPRPQPWFPQRPPVSVSPAPMGLIQQPLFPIQNVRPSVSSTTSPAFPPSLPLAPPGLTPATPVAVSQPLFPVVANNNNIPTQSTPFPTPMLPTSIQSSSPVELKISIDGNSASAASNYHPLGIQGAIPVNSHSYASGPNTGGPSIGPPPVIANKAPQLATNEVYLVWDDEAMSMEERRMSLQKYQVHDETSQMSSIDAAIDKRISASRLAGRMTF</sequence>
<reference evidence="1" key="1">
    <citation type="submission" date="2022-02" db="EMBL/GenBank/DDBJ databases">
        <title>Plant Genome Project.</title>
        <authorList>
            <person name="Zhang R.-G."/>
        </authorList>
    </citation>
    <scope>NUCLEOTIDE SEQUENCE</scope>
    <source>
        <strain evidence="1">AT1</strain>
    </source>
</reference>
<comment type="caution">
    <text evidence="1">The sequence shown here is derived from an EMBL/GenBank/DDBJ whole genome shotgun (WGS) entry which is preliminary data.</text>
</comment>
<protein>
    <submittedName>
        <fullName evidence="1">Uncharacterized protein</fullName>
    </submittedName>
</protein>
<evidence type="ECO:0000313" key="1">
    <source>
        <dbReference type="EMBL" id="KAI8524753.1"/>
    </source>
</evidence>
<evidence type="ECO:0000313" key="2">
    <source>
        <dbReference type="Proteomes" id="UP001062846"/>
    </source>
</evidence>
<gene>
    <name evidence="1" type="ORF">RHMOL_Rhmol13G0173500</name>
</gene>
<keyword evidence="2" id="KW-1185">Reference proteome</keyword>
<name>A0ACC0L9E0_RHOML</name>
<dbReference type="Proteomes" id="UP001062846">
    <property type="component" value="Chromosome 13"/>
</dbReference>
<accession>A0ACC0L9E0</accession>
<proteinExistence type="predicted"/>
<organism evidence="1 2">
    <name type="scientific">Rhododendron molle</name>
    <name type="common">Chinese azalea</name>
    <name type="synonym">Azalea mollis</name>
    <dbReference type="NCBI Taxonomy" id="49168"/>
    <lineage>
        <taxon>Eukaryota</taxon>
        <taxon>Viridiplantae</taxon>
        <taxon>Streptophyta</taxon>
        <taxon>Embryophyta</taxon>
        <taxon>Tracheophyta</taxon>
        <taxon>Spermatophyta</taxon>
        <taxon>Magnoliopsida</taxon>
        <taxon>eudicotyledons</taxon>
        <taxon>Gunneridae</taxon>
        <taxon>Pentapetalae</taxon>
        <taxon>asterids</taxon>
        <taxon>Ericales</taxon>
        <taxon>Ericaceae</taxon>
        <taxon>Ericoideae</taxon>
        <taxon>Rhodoreae</taxon>
        <taxon>Rhododendron</taxon>
    </lineage>
</organism>
<dbReference type="EMBL" id="CM046400">
    <property type="protein sequence ID" value="KAI8524753.1"/>
    <property type="molecule type" value="Genomic_DNA"/>
</dbReference>